<keyword evidence="6 7" id="KW-0349">Heme</keyword>
<reference evidence="8" key="1">
    <citation type="submission" date="2018-03" db="EMBL/GenBank/DDBJ databases">
        <authorList>
            <person name="Guldener U."/>
        </authorList>
    </citation>
    <scope>NUCLEOTIDE SEQUENCE</scope>
</reference>
<dbReference type="SUPFAM" id="SSF48264">
    <property type="entry name" value="Cytochrome P450"/>
    <property type="match status" value="1"/>
</dbReference>
<evidence type="ECO:0000256" key="5">
    <source>
        <dbReference type="ARBA" id="ARBA00023033"/>
    </source>
</evidence>
<feature type="binding site" description="axial binding residue" evidence="6">
    <location>
        <position position="456"/>
    </location>
    <ligand>
        <name>heme</name>
        <dbReference type="ChEBI" id="CHEBI:30413"/>
    </ligand>
    <ligandPart>
        <name>Fe</name>
        <dbReference type="ChEBI" id="CHEBI:18248"/>
    </ligandPart>
</feature>
<protein>
    <submittedName>
        <fullName evidence="8">Related to cytochrome P450 7B1 (Oxysterol 7-alpha-hydroxylase)</fullName>
    </submittedName>
</protein>
<dbReference type="Gene3D" id="1.10.630.10">
    <property type="entry name" value="Cytochrome P450"/>
    <property type="match status" value="1"/>
</dbReference>
<gene>
    <name evidence="8" type="ORF">FTOL_12742</name>
</gene>
<keyword evidence="4 6" id="KW-0408">Iron</keyword>
<dbReference type="InterPro" id="IPR036396">
    <property type="entry name" value="Cyt_P450_sf"/>
</dbReference>
<dbReference type="EMBL" id="ONZP01000642">
    <property type="protein sequence ID" value="SPJ88847.1"/>
    <property type="molecule type" value="Genomic_DNA"/>
</dbReference>
<organism evidence="8 9">
    <name type="scientific">Fusarium torulosum</name>
    <dbReference type="NCBI Taxonomy" id="33205"/>
    <lineage>
        <taxon>Eukaryota</taxon>
        <taxon>Fungi</taxon>
        <taxon>Dikarya</taxon>
        <taxon>Ascomycota</taxon>
        <taxon>Pezizomycotina</taxon>
        <taxon>Sordariomycetes</taxon>
        <taxon>Hypocreomycetidae</taxon>
        <taxon>Hypocreales</taxon>
        <taxon>Nectriaceae</taxon>
        <taxon>Fusarium</taxon>
    </lineage>
</organism>
<dbReference type="InterPro" id="IPR053007">
    <property type="entry name" value="CYP450_monoxygenase_sec-met"/>
</dbReference>
<evidence type="ECO:0000256" key="1">
    <source>
        <dbReference type="ARBA" id="ARBA00001971"/>
    </source>
</evidence>
<evidence type="ECO:0000313" key="8">
    <source>
        <dbReference type="EMBL" id="SPJ88847.1"/>
    </source>
</evidence>
<dbReference type="GO" id="GO:0020037">
    <property type="term" value="F:heme binding"/>
    <property type="evidence" value="ECO:0007669"/>
    <property type="project" value="InterPro"/>
</dbReference>
<dbReference type="CDD" id="cd11040">
    <property type="entry name" value="CYP7_CYP8-like"/>
    <property type="match status" value="1"/>
</dbReference>
<dbReference type="Pfam" id="PF00067">
    <property type="entry name" value="p450"/>
    <property type="match status" value="1"/>
</dbReference>
<comment type="cofactor">
    <cofactor evidence="1 6">
        <name>heme</name>
        <dbReference type="ChEBI" id="CHEBI:30413"/>
    </cofactor>
</comment>
<name>A0AAE8MKE0_9HYPO</name>
<evidence type="ECO:0000256" key="6">
    <source>
        <dbReference type="PIRSR" id="PIRSR602403-1"/>
    </source>
</evidence>
<dbReference type="GO" id="GO:0004497">
    <property type="term" value="F:monooxygenase activity"/>
    <property type="evidence" value="ECO:0007669"/>
    <property type="project" value="UniProtKB-KW"/>
</dbReference>
<keyword evidence="3 6" id="KW-0479">Metal-binding</keyword>
<keyword evidence="9" id="KW-1185">Reference proteome</keyword>
<dbReference type="Proteomes" id="UP001187734">
    <property type="component" value="Unassembled WGS sequence"/>
</dbReference>
<evidence type="ECO:0000256" key="7">
    <source>
        <dbReference type="RuleBase" id="RU000461"/>
    </source>
</evidence>
<accession>A0AAE8MKE0</accession>
<dbReference type="PROSITE" id="PS00086">
    <property type="entry name" value="CYTOCHROME_P450"/>
    <property type="match status" value="1"/>
</dbReference>
<dbReference type="AlphaFoldDB" id="A0AAE8MKE0"/>
<sequence>MDHVDLWLDNLQYGKGQFENLHIATIRTIGLGLALLALSQLLLPSYNRREPPLAPSKLPVFGHMLGFMRNSFGYYEKLNKKLKLPIFTIRMPGRKIYVVTKPELITKVDKQSKAFSFAPIISEFSSITCGTSKEATEILNQNLLGEHGKWGLCEDMVIGMRESLRPGDNLDCMNKTMASEVCRLLEDTKPEAEKEFRIIKLSAWVAEVVTMATTNSVYGPMNPYKRRDIKDAFWEFEKGIMKMLVSPFPEYTAKRAIAARNKVTKVLGEYFANGHHEQGSGLAKARFDYSVKNNVPLADIGRFEIGGTIAILVNTLPSCYWMLFLVHYVPGLLKDIRAEVDAALIIDEDKKEILIDITTIKNSCPLLLSTFKETLRYWGMGTAVRVVVQDTEIGGYLIKKGSMLQIPLPVIHHNQDHWGQEAEEFNPRRFIKDHKLGNKIPDDSGYRSFGGGKHLCPGRFFATNEILAVVGLFISRYEMRPAGGKKWVIPSTDKSNPATQIAQPDFELEMEVRNRPGFEKYTWNVELSRSNVVNAVLSSDRVD</sequence>
<evidence type="ECO:0000313" key="9">
    <source>
        <dbReference type="Proteomes" id="UP001187734"/>
    </source>
</evidence>
<evidence type="ECO:0000256" key="2">
    <source>
        <dbReference type="ARBA" id="ARBA00010617"/>
    </source>
</evidence>
<evidence type="ECO:0000256" key="3">
    <source>
        <dbReference type="ARBA" id="ARBA00022723"/>
    </source>
</evidence>
<dbReference type="GO" id="GO:0005506">
    <property type="term" value="F:iron ion binding"/>
    <property type="evidence" value="ECO:0007669"/>
    <property type="project" value="InterPro"/>
</dbReference>
<dbReference type="InterPro" id="IPR002403">
    <property type="entry name" value="Cyt_P450_E_grp-IV"/>
</dbReference>
<dbReference type="GO" id="GO:0016705">
    <property type="term" value="F:oxidoreductase activity, acting on paired donors, with incorporation or reduction of molecular oxygen"/>
    <property type="evidence" value="ECO:0007669"/>
    <property type="project" value="InterPro"/>
</dbReference>
<dbReference type="PANTHER" id="PTHR47582">
    <property type="entry name" value="P450, PUTATIVE (EUROFUNG)-RELATED"/>
    <property type="match status" value="1"/>
</dbReference>
<dbReference type="InterPro" id="IPR001128">
    <property type="entry name" value="Cyt_P450"/>
</dbReference>
<keyword evidence="5 7" id="KW-0503">Monooxygenase</keyword>
<comment type="similarity">
    <text evidence="2 7">Belongs to the cytochrome P450 family.</text>
</comment>
<dbReference type="PRINTS" id="PR00465">
    <property type="entry name" value="EP450IV"/>
</dbReference>
<proteinExistence type="inferred from homology"/>
<comment type="caution">
    <text evidence="8">The sequence shown here is derived from an EMBL/GenBank/DDBJ whole genome shotgun (WGS) entry which is preliminary data.</text>
</comment>
<keyword evidence="7" id="KW-0560">Oxidoreductase</keyword>
<evidence type="ECO:0000256" key="4">
    <source>
        <dbReference type="ARBA" id="ARBA00023004"/>
    </source>
</evidence>
<dbReference type="PANTHER" id="PTHR47582:SF1">
    <property type="entry name" value="P450, PUTATIVE (EUROFUNG)-RELATED"/>
    <property type="match status" value="1"/>
</dbReference>
<dbReference type="InterPro" id="IPR017972">
    <property type="entry name" value="Cyt_P450_CS"/>
</dbReference>